<dbReference type="WBParaSite" id="PTRK_0001444400.1">
    <property type="protein sequence ID" value="PTRK_0001444400.1"/>
    <property type="gene ID" value="PTRK_0001444400"/>
</dbReference>
<feature type="compositionally biased region" description="Basic residues" evidence="1">
    <location>
        <begin position="156"/>
        <end position="174"/>
    </location>
</feature>
<evidence type="ECO:0000256" key="1">
    <source>
        <dbReference type="SAM" id="MobiDB-lite"/>
    </source>
</evidence>
<feature type="compositionally biased region" description="Low complexity" evidence="1">
    <location>
        <begin position="57"/>
        <end position="71"/>
    </location>
</feature>
<feature type="region of interest" description="Disordered" evidence="1">
    <location>
        <begin position="1"/>
        <end position="211"/>
    </location>
</feature>
<name>A0A0N4ZZN4_PARTI</name>
<dbReference type="AlphaFoldDB" id="A0A0N4ZZN4"/>
<organism evidence="2 3">
    <name type="scientific">Parastrongyloides trichosuri</name>
    <name type="common">Possum-specific nematode worm</name>
    <dbReference type="NCBI Taxonomy" id="131310"/>
    <lineage>
        <taxon>Eukaryota</taxon>
        <taxon>Metazoa</taxon>
        <taxon>Ecdysozoa</taxon>
        <taxon>Nematoda</taxon>
        <taxon>Chromadorea</taxon>
        <taxon>Rhabditida</taxon>
        <taxon>Tylenchina</taxon>
        <taxon>Panagrolaimomorpha</taxon>
        <taxon>Strongyloidoidea</taxon>
        <taxon>Strongyloididae</taxon>
        <taxon>Parastrongyloides</taxon>
    </lineage>
</organism>
<accession>A0A0N4ZZN4</accession>
<evidence type="ECO:0000313" key="2">
    <source>
        <dbReference type="Proteomes" id="UP000038045"/>
    </source>
</evidence>
<feature type="compositionally biased region" description="Basic residues" evidence="1">
    <location>
        <begin position="72"/>
        <end position="83"/>
    </location>
</feature>
<sequence length="211" mass="23000">MIWSWPGCWTARSGPRTRAAGRQVRAVPPRAGRGGGSETSGRRGPPSRSGQERRRPASAGSRARAYPWRHAGGIRRQRRRVRSGGRAPLSGTAASGPDDRRGPRPPDTVAHERTGRRRGRRSGAGGRLRGCRRPALGRRRHPLFRRRPGLFDAGRPARRLCRRRARPGPRRRGRPGSGRGRLGRAAHRGPASGDAADDGSGPPSYRPLSDL</sequence>
<evidence type="ECO:0000313" key="3">
    <source>
        <dbReference type="WBParaSite" id="PTRK_0001444400.1"/>
    </source>
</evidence>
<feature type="compositionally biased region" description="Basic residues" evidence="1">
    <location>
        <begin position="129"/>
        <end position="148"/>
    </location>
</feature>
<feature type="compositionally biased region" description="Basic and acidic residues" evidence="1">
    <location>
        <begin position="97"/>
        <end position="113"/>
    </location>
</feature>
<keyword evidence="2" id="KW-1185">Reference proteome</keyword>
<dbReference type="Proteomes" id="UP000038045">
    <property type="component" value="Unplaced"/>
</dbReference>
<protein>
    <submittedName>
        <fullName evidence="3">LigA</fullName>
    </submittedName>
</protein>
<proteinExistence type="predicted"/>
<reference evidence="3" key="1">
    <citation type="submission" date="2017-02" db="UniProtKB">
        <authorList>
            <consortium name="WormBaseParasite"/>
        </authorList>
    </citation>
    <scope>IDENTIFICATION</scope>
</reference>